<feature type="domain" description="CNA-B" evidence="3">
    <location>
        <begin position="1720"/>
        <end position="1799"/>
    </location>
</feature>
<dbReference type="Gene3D" id="2.160.20.20">
    <property type="match status" value="2"/>
</dbReference>
<dbReference type="CDD" id="cd00222">
    <property type="entry name" value="CollagenBindB"/>
    <property type="match status" value="3"/>
</dbReference>
<evidence type="ECO:0000313" key="4">
    <source>
        <dbReference type="EMBL" id="HJC46700.1"/>
    </source>
</evidence>
<dbReference type="Gene3D" id="2.60.40.1140">
    <property type="entry name" value="Collagen-binding surface protein Cna, B-type domain"/>
    <property type="match status" value="3"/>
</dbReference>
<reference evidence="4" key="2">
    <citation type="submission" date="2021-04" db="EMBL/GenBank/DDBJ databases">
        <authorList>
            <person name="Gilroy R."/>
        </authorList>
    </citation>
    <scope>NUCLEOTIDE SEQUENCE</scope>
    <source>
        <strain evidence="4">CHK183-5548</strain>
    </source>
</reference>
<gene>
    <name evidence="4" type="ORF">IAA04_01455</name>
</gene>
<sequence length="2014" mass="213242">MFKRRNGKCRRAAAFLLSVAMTVVSAGAGYVPAFAAETETSRFLLTSKEIRQAIRDAKAADQLLDFSQLELTGKTEKAEKSYKELLDGEQGKVYELDTDFDDSQAADGTGLQIFYNEEDDEVIFLFINESGEDVRFAVNVDGLETEGLRVKAGDSEREIEKEEESAERPEESVEEPAGAEEETSAPAEEPAGAGEESSESEEELDQAEETLAPEEEPTQTEEETSAPAEEPTGTEEEPSAPAEETAEAEEEAAVPAEKPTQAEKPEASAEETAGAKEESEVPAEEVSDSDYESSEEVSEDNEAGSDEKADSGVSSGSVSEAEDNGGQAQDSNTAEDKAESVEPSSDGEVQMGISAHHAVLVAAGTDEQATADEWILEETDENEQPELSGILKGTAYPEVSIWGGAQAAAYAVDTDELPEIISENEIQIFYIVQPEGAVTIQGPDTAEKGQGFQFTVIPAEGYQVTEVTANGEQLDWADEKNMATASQTEPAEYCYTVNNADSDQEIVITAEYAAGTVYKAETDTAFVTITAPEGAFAVPVELKARDITEEDDSYAALKEQVSEKLKTEGYIMTSFSPIDITFVDEAGNVAEPAKSVNVNIRYKNEAEAQTVSGLGHSEEAKIIHIHEENVTELEGTVREDADTGAAVLDTETSQFSVIANVTVQADGEAKVKDTVYDTLEEAVAKAESGSEIVLTADEIQLEDEIPVEKTFVIDMNGGTVKAGAGKRVFTIAEGASLTLKGEGTVSGNGEVTGYGGLVYIDGGEFRLMDSVVLTGGAAQKGGGAIYVKSSSCTLDGGVIENAKVSAYDSSVGKNTGGGAVYVQSGTLLMNDGEIRNTTANIGGGIFVRENAEFKMENGVIENTEATAYGGGGVAVKGKFIMNGGIISGAKATSPSKAYGGAVYLYGDRKTSAEFVLNGGSIEESTSAISCGGVYVDTGCVFEMNGGSIENNTAQSGAGGVSIAGAFPGPQAHFTMTGGTIRGNKVKSQSGTAGGVAVFGDFQMSGGVIADNTGMGGVYINNTQSVTVSITGGAIYNNASGSKNTNPISDIYLDYGANVKPENMDIVSAKELSDENYSFAAWIGYETTNLSDPKQIDGSLSEFLKTTASTGKKYCFMTVIEDTIGEGIYLDGVSGDDNNSGTSMIDAVRSFGKALELAKNTLDASETESVKIYVVDTVTVQGEETWSIPDEYKDKVTLVRFRTLGDYMVRVSGESATLTLENLKLDGGRDQLSTEYNYTNSIILVENSAELIIGEGTILTNNRAGVYSNDGLSYEGGALKLAYGGICRMYGGQITDNESSYAGGGVVADREAFFEMHGGEISNNKAGYRNGKVRGSGGGVAILEGSQMTMSGGTISGNQAANGGGIHVGGAAPNLKDFPENILEVTGGRISGNTAESAGGGIYVQCYSKADISGQTSITDNRANADWYVIGETGYATAYAGGGIYVNGGRSGYPNGELKLTNAAIYGNHAESSGGGIGACPTSFLGIYVTDGAVIYENTAGSQKGDQIYSSYPMNGYKHTAYVSDYMLGGGVYLWRYDDGINTGAAPRKYYQKTSQLFYLDNDYDRSDIDHAMSLADVIIAGNVSGSNGGGIGTNGNVQIGEETPEPYTLTVLKNWEDGDNAAGLRPKEITVDVSIRLTDGKVTDKKVVLKEENSWTWKLNGEDFADENGGLKAEISVDEETIERYELDPNSIEITKETEGNGQVATISFTNQFIPAEGLTVYKIWEDGENQDGIRPDQVLIQLLKNGEPEGEPVALSAENGWYYTWEELPVREQGEDLVYTVKEVGIPDGYTVQVNEVKEIDEDHYTVEVVNTHVPAVTQKTVTKLWDDNNNSDGLRPSGILVRLNADGQSVGEVELNGGNGWTYTWENLPLMKDGKEILYTAEEVAVPNGYTASYSDDTLTITNVRTSDDPNPDPDPDDPTPNNPGGSHGGGGSGPNPNTSTPSGGPGVEIITPEDVPLANLPEESVNLPEEDVPLAALPKTGDPGRTGLKTVLLGALFTALLASRRRKEEKS</sequence>
<feature type="region of interest" description="Disordered" evidence="1">
    <location>
        <begin position="149"/>
        <end position="347"/>
    </location>
</feature>
<feature type="compositionally biased region" description="Low complexity" evidence="1">
    <location>
        <begin position="184"/>
        <end position="195"/>
    </location>
</feature>
<evidence type="ECO:0000313" key="5">
    <source>
        <dbReference type="Proteomes" id="UP000823883"/>
    </source>
</evidence>
<feature type="compositionally biased region" description="Basic and acidic residues" evidence="1">
    <location>
        <begin position="149"/>
        <end position="171"/>
    </location>
</feature>
<feature type="compositionally biased region" description="Basic and acidic residues" evidence="1">
    <location>
        <begin position="260"/>
        <end position="279"/>
    </location>
</feature>
<feature type="chain" id="PRO_5039261757" evidence="2">
    <location>
        <begin position="36"/>
        <end position="2014"/>
    </location>
</feature>
<dbReference type="InterPro" id="IPR012332">
    <property type="entry name" value="Autotransporter_pectin_lyase_C"/>
</dbReference>
<protein>
    <submittedName>
        <fullName evidence="4">Doubled motif LPXTG anchor domain-containing protein</fullName>
    </submittedName>
</protein>
<dbReference type="SMART" id="SM00710">
    <property type="entry name" value="PbH1"/>
    <property type="match status" value="12"/>
</dbReference>
<proteinExistence type="predicted"/>
<name>A0A9D2PBY7_9FIRM</name>
<evidence type="ECO:0000259" key="3">
    <source>
        <dbReference type="Pfam" id="PF05738"/>
    </source>
</evidence>
<feature type="signal peptide" evidence="2">
    <location>
        <begin position="1"/>
        <end position="35"/>
    </location>
</feature>
<dbReference type="EMBL" id="DWWL01000007">
    <property type="protein sequence ID" value="HJC46700.1"/>
    <property type="molecule type" value="Genomic_DNA"/>
</dbReference>
<feature type="compositionally biased region" description="Acidic residues" evidence="1">
    <location>
        <begin position="172"/>
        <end position="183"/>
    </location>
</feature>
<feature type="compositionally biased region" description="Acidic residues" evidence="1">
    <location>
        <begin position="232"/>
        <end position="252"/>
    </location>
</feature>
<dbReference type="Pfam" id="PF05738">
    <property type="entry name" value="Cna_B"/>
    <property type="match status" value="3"/>
</dbReference>
<dbReference type="SUPFAM" id="SSF49478">
    <property type="entry name" value="Cna protein B-type domain"/>
    <property type="match status" value="3"/>
</dbReference>
<dbReference type="InterPro" id="IPR006626">
    <property type="entry name" value="PbH1"/>
</dbReference>
<dbReference type="InterPro" id="IPR011050">
    <property type="entry name" value="Pectin_lyase_fold/virulence"/>
</dbReference>
<dbReference type="Proteomes" id="UP000823883">
    <property type="component" value="Unassembled WGS sequence"/>
</dbReference>
<dbReference type="InterPro" id="IPR008454">
    <property type="entry name" value="Collagen-bd_Cna-like_B-typ_dom"/>
</dbReference>
<feature type="domain" description="CNA-B" evidence="3">
    <location>
        <begin position="1610"/>
        <end position="1695"/>
    </location>
</feature>
<dbReference type="SUPFAM" id="SSF51126">
    <property type="entry name" value="Pectin lyase-like"/>
    <property type="match status" value="2"/>
</dbReference>
<evidence type="ECO:0000256" key="2">
    <source>
        <dbReference type="SAM" id="SignalP"/>
    </source>
</evidence>
<keyword evidence="2" id="KW-0732">Signal</keyword>
<organism evidence="4 5">
    <name type="scientific">Candidatus Lachnoclostridium pullistercoris</name>
    <dbReference type="NCBI Taxonomy" id="2838632"/>
    <lineage>
        <taxon>Bacteria</taxon>
        <taxon>Bacillati</taxon>
        <taxon>Bacillota</taxon>
        <taxon>Clostridia</taxon>
        <taxon>Lachnospirales</taxon>
        <taxon>Lachnospiraceae</taxon>
    </lineage>
</organism>
<feature type="compositionally biased region" description="Acidic residues" evidence="1">
    <location>
        <begin position="196"/>
        <end position="224"/>
    </location>
</feature>
<feature type="domain" description="CNA-B" evidence="3">
    <location>
        <begin position="1822"/>
        <end position="1905"/>
    </location>
</feature>
<comment type="caution">
    <text evidence="4">The sequence shown here is derived from an EMBL/GenBank/DDBJ whole genome shotgun (WGS) entry which is preliminary data.</text>
</comment>
<feature type="compositionally biased region" description="Acidic residues" evidence="1">
    <location>
        <begin position="280"/>
        <end position="304"/>
    </location>
</feature>
<accession>A0A9D2PBY7</accession>
<evidence type="ECO:0000256" key="1">
    <source>
        <dbReference type="SAM" id="MobiDB-lite"/>
    </source>
</evidence>
<reference evidence="4" key="1">
    <citation type="journal article" date="2021" name="PeerJ">
        <title>Extensive microbial diversity within the chicken gut microbiome revealed by metagenomics and culture.</title>
        <authorList>
            <person name="Gilroy R."/>
            <person name="Ravi A."/>
            <person name="Getino M."/>
            <person name="Pursley I."/>
            <person name="Horton D.L."/>
            <person name="Alikhan N.F."/>
            <person name="Baker D."/>
            <person name="Gharbi K."/>
            <person name="Hall N."/>
            <person name="Watson M."/>
            <person name="Adriaenssens E.M."/>
            <person name="Foster-Nyarko E."/>
            <person name="Jarju S."/>
            <person name="Secka A."/>
            <person name="Antonio M."/>
            <person name="Oren A."/>
            <person name="Chaudhuri R.R."/>
            <person name="La Ragione R."/>
            <person name="Hildebrand F."/>
            <person name="Pallen M.J."/>
        </authorList>
    </citation>
    <scope>NUCLEOTIDE SEQUENCE</scope>
    <source>
        <strain evidence="4">CHK183-5548</strain>
    </source>
</reference>
<feature type="region of interest" description="Disordered" evidence="1">
    <location>
        <begin position="1904"/>
        <end position="1990"/>
    </location>
</feature>
<dbReference type="NCBIfam" id="NF033073">
    <property type="entry name" value="LPXTG_double"/>
    <property type="match status" value="1"/>
</dbReference>